<comment type="similarity">
    <text evidence="1 4">Belongs to the fatty acyl-CoA reductase family.</text>
</comment>
<keyword evidence="4" id="KW-0521">NADP</keyword>
<dbReference type="RefSeq" id="XP_013778496.1">
    <property type="nucleotide sequence ID" value="XM_013923042.2"/>
</dbReference>
<comment type="function">
    <text evidence="4">Catalyzes the reduction of fatty acyl-CoA to fatty alcohols.</text>
</comment>
<sequence length="352" mass="41689">MNILGTKKLAELCQKMSNLVALVHVSTAYCHCDRKEIDEVIYPPPVDPEKFLEAVEWMDDQMLEALTLKILKDRPNTYTFTKVLAENYLVEQCHNLPVVIVRPSIVTGTWREPLLGWTDNFNGPTGMMVAIIIIFVLNFFALDRSLSVPVYNCTSGPVNKITWAEWNTTVIDLLIQNPSCHVVRYPSGTFRTSQFLNKIWRILDHYIPAYLFDFVGLLIGRKRRLTRLYTKLHRAVDSLEYFTMNEWTFHCNNVLKLFQQLEEKDKEVFNFSVESLNWSTYLQDYVLGTRRFVLKEDECTLPTARRNIKRLYIYSRLTYVLVSIFIWMMLIYRSKRLQIFWMFPWSFLNRKR</sequence>
<comment type="catalytic activity">
    <reaction evidence="4">
        <text>a long-chain fatty acyl-CoA + 2 NADPH + 2 H(+) = a long-chain primary fatty alcohol + 2 NADP(+) + CoA</text>
        <dbReference type="Rhea" id="RHEA:52716"/>
        <dbReference type="ChEBI" id="CHEBI:15378"/>
        <dbReference type="ChEBI" id="CHEBI:57287"/>
        <dbReference type="ChEBI" id="CHEBI:57783"/>
        <dbReference type="ChEBI" id="CHEBI:58349"/>
        <dbReference type="ChEBI" id="CHEBI:77396"/>
        <dbReference type="ChEBI" id="CHEBI:83139"/>
        <dbReference type="EC" id="1.2.1.84"/>
    </reaction>
</comment>
<evidence type="ECO:0000313" key="7">
    <source>
        <dbReference type="Proteomes" id="UP000694941"/>
    </source>
</evidence>
<evidence type="ECO:0000256" key="4">
    <source>
        <dbReference type="RuleBase" id="RU363097"/>
    </source>
</evidence>
<dbReference type="InterPro" id="IPR013120">
    <property type="entry name" value="FAR_NAD-bd"/>
</dbReference>
<keyword evidence="4" id="KW-0472">Membrane</keyword>
<feature type="domain" description="Thioester reductase (TE)" evidence="6">
    <location>
        <begin position="1"/>
        <end position="133"/>
    </location>
</feature>
<dbReference type="InterPro" id="IPR036291">
    <property type="entry name" value="NAD(P)-bd_dom_sf"/>
</dbReference>
<accession>A0ABM1BB71</accession>
<keyword evidence="7" id="KW-1185">Reference proteome</keyword>
<evidence type="ECO:0000256" key="1">
    <source>
        <dbReference type="ARBA" id="ARBA00005928"/>
    </source>
</evidence>
<dbReference type="EC" id="1.2.1.84" evidence="4"/>
<keyword evidence="4" id="KW-1133">Transmembrane helix</keyword>
<dbReference type="InterPro" id="IPR033640">
    <property type="entry name" value="FAR_C"/>
</dbReference>
<dbReference type="SUPFAM" id="SSF51735">
    <property type="entry name" value="NAD(P)-binding Rossmann-fold domains"/>
    <property type="match status" value="1"/>
</dbReference>
<evidence type="ECO:0000259" key="5">
    <source>
        <dbReference type="Pfam" id="PF03015"/>
    </source>
</evidence>
<keyword evidence="2 4" id="KW-0444">Lipid biosynthesis</keyword>
<keyword evidence="4" id="KW-0560">Oxidoreductase</keyword>
<dbReference type="InterPro" id="IPR026055">
    <property type="entry name" value="FAR"/>
</dbReference>
<keyword evidence="3 4" id="KW-0443">Lipid metabolism</keyword>
<dbReference type="Gene3D" id="3.40.50.720">
    <property type="entry name" value="NAD(P)-binding Rossmann-like Domain"/>
    <property type="match status" value="1"/>
</dbReference>
<feature type="transmembrane region" description="Helical" evidence="4">
    <location>
        <begin position="199"/>
        <end position="219"/>
    </location>
</feature>
<feature type="transmembrane region" description="Helical" evidence="4">
    <location>
        <begin position="121"/>
        <end position="142"/>
    </location>
</feature>
<reference evidence="8" key="1">
    <citation type="submission" date="2025-08" db="UniProtKB">
        <authorList>
            <consortium name="RefSeq"/>
        </authorList>
    </citation>
    <scope>IDENTIFICATION</scope>
    <source>
        <tissue evidence="8">Muscle</tissue>
    </source>
</reference>
<dbReference type="Proteomes" id="UP000694941">
    <property type="component" value="Unplaced"/>
</dbReference>
<name>A0ABM1BB71_LIMPO</name>
<gene>
    <name evidence="8" type="primary">LOC106463071</name>
</gene>
<evidence type="ECO:0000259" key="6">
    <source>
        <dbReference type="Pfam" id="PF07993"/>
    </source>
</evidence>
<keyword evidence="4" id="KW-0812">Transmembrane</keyword>
<feature type="domain" description="Fatty acyl-CoA reductase C-terminal" evidence="5">
    <location>
        <begin position="205"/>
        <end position="296"/>
    </location>
</feature>
<dbReference type="Pfam" id="PF07993">
    <property type="entry name" value="NAD_binding_4"/>
    <property type="match status" value="1"/>
</dbReference>
<dbReference type="Pfam" id="PF03015">
    <property type="entry name" value="Sterile"/>
    <property type="match status" value="1"/>
</dbReference>
<evidence type="ECO:0000256" key="3">
    <source>
        <dbReference type="ARBA" id="ARBA00023098"/>
    </source>
</evidence>
<organism evidence="7 8">
    <name type="scientific">Limulus polyphemus</name>
    <name type="common">Atlantic horseshoe crab</name>
    <dbReference type="NCBI Taxonomy" id="6850"/>
    <lineage>
        <taxon>Eukaryota</taxon>
        <taxon>Metazoa</taxon>
        <taxon>Ecdysozoa</taxon>
        <taxon>Arthropoda</taxon>
        <taxon>Chelicerata</taxon>
        <taxon>Merostomata</taxon>
        <taxon>Xiphosura</taxon>
        <taxon>Limulidae</taxon>
        <taxon>Limulus</taxon>
    </lineage>
</organism>
<dbReference type="PANTHER" id="PTHR11011:SF45">
    <property type="entry name" value="FATTY ACYL-COA REDUCTASE CG8306-RELATED"/>
    <property type="match status" value="1"/>
</dbReference>
<feature type="transmembrane region" description="Helical" evidence="4">
    <location>
        <begin position="311"/>
        <end position="332"/>
    </location>
</feature>
<evidence type="ECO:0000313" key="8">
    <source>
        <dbReference type="RefSeq" id="XP_013778496.1"/>
    </source>
</evidence>
<evidence type="ECO:0000256" key="2">
    <source>
        <dbReference type="ARBA" id="ARBA00022516"/>
    </source>
</evidence>
<dbReference type="PANTHER" id="PTHR11011">
    <property type="entry name" value="MALE STERILITY PROTEIN 2-RELATED"/>
    <property type="match status" value="1"/>
</dbReference>
<proteinExistence type="inferred from homology"/>
<protein>
    <recommendedName>
        <fullName evidence="4">Fatty acyl-CoA reductase</fullName>
        <ecNumber evidence="4">1.2.1.84</ecNumber>
    </recommendedName>
</protein>
<dbReference type="CDD" id="cd09071">
    <property type="entry name" value="FAR_C"/>
    <property type="match status" value="1"/>
</dbReference>
<dbReference type="GeneID" id="106463071"/>